<feature type="compositionally biased region" description="Low complexity" evidence="2">
    <location>
        <begin position="457"/>
        <end position="467"/>
    </location>
</feature>
<feature type="compositionally biased region" description="Polar residues" evidence="2">
    <location>
        <begin position="63"/>
        <end position="75"/>
    </location>
</feature>
<evidence type="ECO:0000313" key="7">
    <source>
        <dbReference type="WBParaSite" id="HDID_0000904301-mRNA-1"/>
    </source>
</evidence>
<feature type="region of interest" description="Disordered" evidence="2">
    <location>
        <begin position="457"/>
        <end position="484"/>
    </location>
</feature>
<evidence type="ECO:0000313" key="3">
    <source>
        <dbReference type="EMBL" id="VDL61359.1"/>
    </source>
</evidence>
<feature type="region of interest" description="Disordered" evidence="2">
    <location>
        <begin position="1"/>
        <end position="25"/>
    </location>
</feature>
<name>A0A0R3SU83_HYMDI</name>
<dbReference type="AlphaFoldDB" id="A0A0R3SU83"/>
<keyword evidence="6" id="KW-1185">Reference proteome</keyword>
<gene>
    <name evidence="3" type="ORF">HDID_LOCUS9041</name>
    <name evidence="4" type="ORF">WMSIL1_LOCUS2910</name>
</gene>
<organism evidence="7">
    <name type="scientific">Hymenolepis diminuta</name>
    <name type="common">Rat tapeworm</name>
    <dbReference type="NCBI Taxonomy" id="6216"/>
    <lineage>
        <taxon>Eukaryota</taxon>
        <taxon>Metazoa</taxon>
        <taxon>Spiralia</taxon>
        <taxon>Lophotrochozoa</taxon>
        <taxon>Platyhelminthes</taxon>
        <taxon>Cestoda</taxon>
        <taxon>Eucestoda</taxon>
        <taxon>Cyclophyllidea</taxon>
        <taxon>Hymenolepididae</taxon>
        <taxon>Hymenolepis</taxon>
    </lineage>
</organism>
<dbReference type="STRING" id="6216.A0A0R3SU83"/>
<dbReference type="OrthoDB" id="6282629at2759"/>
<dbReference type="EMBL" id="UYSG01011196">
    <property type="protein sequence ID" value="VDL61359.1"/>
    <property type="molecule type" value="Genomic_DNA"/>
</dbReference>
<dbReference type="WBParaSite" id="HDID_0000904301-mRNA-1">
    <property type="protein sequence ID" value="HDID_0000904301-mRNA-1"/>
    <property type="gene ID" value="HDID_0000904301"/>
</dbReference>
<reference evidence="7" key="1">
    <citation type="submission" date="2016-04" db="UniProtKB">
        <authorList>
            <consortium name="WormBaseParasite"/>
        </authorList>
    </citation>
    <scope>IDENTIFICATION</scope>
</reference>
<evidence type="ECO:0000313" key="4">
    <source>
        <dbReference type="EMBL" id="VUZ42302.1"/>
    </source>
</evidence>
<dbReference type="Proteomes" id="UP000274504">
    <property type="component" value="Unassembled WGS sequence"/>
</dbReference>
<dbReference type="EMBL" id="CABIJS010000088">
    <property type="protein sequence ID" value="VUZ42302.1"/>
    <property type="molecule type" value="Genomic_DNA"/>
</dbReference>
<feature type="compositionally biased region" description="Low complexity" evidence="2">
    <location>
        <begin position="10"/>
        <end position="22"/>
    </location>
</feature>
<accession>A0A0R3SU83</accession>
<reference evidence="3 5" key="2">
    <citation type="submission" date="2018-11" db="EMBL/GenBank/DDBJ databases">
        <authorList>
            <consortium name="Pathogen Informatics"/>
        </authorList>
    </citation>
    <scope>NUCLEOTIDE SEQUENCE [LARGE SCALE GENOMIC DNA]</scope>
</reference>
<sequence length="695" mass="77733">MCNSEIAQKSSTSNSASTSITSENLSTEPSFMWSLTYDGENSSSTDVNQLPQYSWRKKVPNKCNGSDSQRNTPSPVTVDKENMNSRELLKSKYEILQQIALEHSKLVGFMQDELDLTGVEAEDYSESMKAYEKAVDDFECFQIFMDSMVITAGQEPDVNPEVEKQISHRETSYALSPRMLRKITYGSLQNIFRTQEQERKGVVEVIDITGDSDSLNQDQLRNRASSTPREVFPPTIPRSATISVGSTSIISKARLLGNKETPEKTPVSIPLVSAPALQRFFSLKSLSESLPMLISRPTLGIARRSIDVNGGVGSGDVLPPPPAQPRRAVTRIDPKRLDELITWKNMEIATVQNILKANLEKAKDSDICKKSRRAYRDSAQENQKTLLQLYRENEELKEARQSALASRSQSVGRFEKSSTHPQLPTAVYCVPPSPLPQFSEIYQNPLLNHHQNHSLSIGGDGISDTSSFHADEQSTDSSNSSTKHAHHSALTISCQSSGLTRAYNSVSTFRKDISSDNRSQNPPSSSIEYVQSLFPYQINQQGMRSYGRPNYSRHGSVSFKKANRPEDLSKLPRFYPIQDSHFNSVYGYSGYHSPKLFQSNPHHRLVQYTNFSTTNYFSQTPSRTSPTHFNPKSNNFPQDVQVISKLDQFISPPANQQLTSPEVTPTPKGSRVRFTLADKLNMCTMNPTTTSNSSY</sequence>
<evidence type="ECO:0000256" key="1">
    <source>
        <dbReference type="SAM" id="Coils"/>
    </source>
</evidence>
<reference evidence="4 6" key="3">
    <citation type="submission" date="2019-07" db="EMBL/GenBank/DDBJ databases">
        <authorList>
            <person name="Jastrzebski P J."/>
            <person name="Paukszto L."/>
            <person name="Jastrzebski P J."/>
        </authorList>
    </citation>
    <scope>NUCLEOTIDE SEQUENCE [LARGE SCALE GENOMIC DNA]</scope>
    <source>
        <strain evidence="4 6">WMS-il1</strain>
    </source>
</reference>
<feature type="region of interest" description="Disordered" evidence="2">
    <location>
        <begin position="58"/>
        <end position="79"/>
    </location>
</feature>
<feature type="coiled-coil region" evidence="1">
    <location>
        <begin position="379"/>
        <end position="406"/>
    </location>
</feature>
<dbReference type="Proteomes" id="UP000321570">
    <property type="component" value="Unassembled WGS sequence"/>
</dbReference>
<protein>
    <submittedName>
        <fullName evidence="7">PDZ domain-containing protein</fullName>
    </submittedName>
</protein>
<evidence type="ECO:0000313" key="6">
    <source>
        <dbReference type="Proteomes" id="UP000321570"/>
    </source>
</evidence>
<keyword evidence="1" id="KW-0175">Coiled coil</keyword>
<evidence type="ECO:0000256" key="2">
    <source>
        <dbReference type="SAM" id="MobiDB-lite"/>
    </source>
</evidence>
<evidence type="ECO:0000313" key="5">
    <source>
        <dbReference type="Proteomes" id="UP000274504"/>
    </source>
</evidence>
<proteinExistence type="predicted"/>